<dbReference type="InterPro" id="IPR006439">
    <property type="entry name" value="HAD-SF_hydro_IA"/>
</dbReference>
<dbReference type="SUPFAM" id="SSF56784">
    <property type="entry name" value="HAD-like"/>
    <property type="match status" value="1"/>
</dbReference>
<dbReference type="GO" id="GO:0050308">
    <property type="term" value="F:sugar-phosphatase activity"/>
    <property type="evidence" value="ECO:0007669"/>
    <property type="project" value="TreeGrafter"/>
</dbReference>
<dbReference type="OrthoDB" id="40579at2759"/>
<keyword evidence="2" id="KW-1185">Reference proteome</keyword>
<dbReference type="InterPro" id="IPR036412">
    <property type="entry name" value="HAD-like_sf"/>
</dbReference>
<dbReference type="PANTHER" id="PTHR43481">
    <property type="entry name" value="FRUCTOSE-1-PHOSPHATE PHOSPHATASE"/>
    <property type="match status" value="1"/>
</dbReference>
<evidence type="ECO:0000313" key="1">
    <source>
        <dbReference type="EMBL" id="TFK30690.1"/>
    </source>
</evidence>
<dbReference type="PANTHER" id="PTHR43481:SF4">
    <property type="entry name" value="GLYCEROL-1-PHOSPHATE PHOSPHOHYDROLASE 1-RELATED"/>
    <property type="match status" value="1"/>
</dbReference>
<protein>
    <submittedName>
        <fullName evidence="1">HAD-like protein</fullName>
    </submittedName>
</protein>
<dbReference type="SFLD" id="SFLDS00003">
    <property type="entry name" value="Haloacid_Dehalogenase"/>
    <property type="match status" value="1"/>
</dbReference>
<dbReference type="NCBIfam" id="TIGR01509">
    <property type="entry name" value="HAD-SF-IA-v3"/>
    <property type="match status" value="1"/>
</dbReference>
<dbReference type="STRING" id="230819.A0A5C3LD50"/>
<organism evidence="1 2">
    <name type="scientific">Coprinopsis marcescibilis</name>
    <name type="common">Agaric fungus</name>
    <name type="synonym">Psathyrella marcescibilis</name>
    <dbReference type="NCBI Taxonomy" id="230819"/>
    <lineage>
        <taxon>Eukaryota</taxon>
        <taxon>Fungi</taxon>
        <taxon>Dikarya</taxon>
        <taxon>Basidiomycota</taxon>
        <taxon>Agaricomycotina</taxon>
        <taxon>Agaricomycetes</taxon>
        <taxon>Agaricomycetidae</taxon>
        <taxon>Agaricales</taxon>
        <taxon>Agaricineae</taxon>
        <taxon>Psathyrellaceae</taxon>
        <taxon>Coprinopsis</taxon>
    </lineage>
</organism>
<evidence type="ECO:0000313" key="2">
    <source>
        <dbReference type="Proteomes" id="UP000307440"/>
    </source>
</evidence>
<dbReference type="SFLD" id="SFLDG01135">
    <property type="entry name" value="C1.5.6:_HAD__Beta-PGM__Phospha"/>
    <property type="match status" value="1"/>
</dbReference>
<dbReference type="InterPro" id="IPR023214">
    <property type="entry name" value="HAD_sf"/>
</dbReference>
<dbReference type="AlphaFoldDB" id="A0A5C3LD50"/>
<dbReference type="SFLD" id="SFLDG01129">
    <property type="entry name" value="C1.5:_HAD__Beta-PGM__Phosphata"/>
    <property type="match status" value="1"/>
</dbReference>
<dbReference type="InterPro" id="IPR023198">
    <property type="entry name" value="PGP-like_dom2"/>
</dbReference>
<dbReference type="Pfam" id="PF00702">
    <property type="entry name" value="Hydrolase"/>
    <property type="match status" value="1"/>
</dbReference>
<proteinExistence type="predicted"/>
<dbReference type="Proteomes" id="UP000307440">
    <property type="component" value="Unassembled WGS sequence"/>
</dbReference>
<accession>A0A5C3LD50</accession>
<dbReference type="InterPro" id="IPR051806">
    <property type="entry name" value="HAD-like_SPP"/>
</dbReference>
<reference evidence="1 2" key="1">
    <citation type="journal article" date="2019" name="Nat. Ecol. Evol.">
        <title>Megaphylogeny resolves global patterns of mushroom evolution.</title>
        <authorList>
            <person name="Varga T."/>
            <person name="Krizsan K."/>
            <person name="Foldi C."/>
            <person name="Dima B."/>
            <person name="Sanchez-Garcia M."/>
            <person name="Sanchez-Ramirez S."/>
            <person name="Szollosi G.J."/>
            <person name="Szarkandi J.G."/>
            <person name="Papp V."/>
            <person name="Albert L."/>
            <person name="Andreopoulos W."/>
            <person name="Angelini C."/>
            <person name="Antonin V."/>
            <person name="Barry K.W."/>
            <person name="Bougher N.L."/>
            <person name="Buchanan P."/>
            <person name="Buyck B."/>
            <person name="Bense V."/>
            <person name="Catcheside P."/>
            <person name="Chovatia M."/>
            <person name="Cooper J."/>
            <person name="Damon W."/>
            <person name="Desjardin D."/>
            <person name="Finy P."/>
            <person name="Geml J."/>
            <person name="Haridas S."/>
            <person name="Hughes K."/>
            <person name="Justo A."/>
            <person name="Karasinski D."/>
            <person name="Kautmanova I."/>
            <person name="Kiss B."/>
            <person name="Kocsube S."/>
            <person name="Kotiranta H."/>
            <person name="LaButti K.M."/>
            <person name="Lechner B.E."/>
            <person name="Liimatainen K."/>
            <person name="Lipzen A."/>
            <person name="Lukacs Z."/>
            <person name="Mihaltcheva S."/>
            <person name="Morgado L.N."/>
            <person name="Niskanen T."/>
            <person name="Noordeloos M.E."/>
            <person name="Ohm R.A."/>
            <person name="Ortiz-Santana B."/>
            <person name="Ovrebo C."/>
            <person name="Racz N."/>
            <person name="Riley R."/>
            <person name="Savchenko A."/>
            <person name="Shiryaev A."/>
            <person name="Soop K."/>
            <person name="Spirin V."/>
            <person name="Szebenyi C."/>
            <person name="Tomsovsky M."/>
            <person name="Tulloss R.E."/>
            <person name="Uehling J."/>
            <person name="Grigoriev I.V."/>
            <person name="Vagvolgyi C."/>
            <person name="Papp T."/>
            <person name="Martin F.M."/>
            <person name="Miettinen O."/>
            <person name="Hibbett D.S."/>
            <person name="Nagy L.G."/>
        </authorList>
    </citation>
    <scope>NUCLEOTIDE SEQUENCE [LARGE SCALE GENOMIC DNA]</scope>
    <source>
        <strain evidence="1 2">CBS 121175</strain>
    </source>
</reference>
<dbReference type="Gene3D" id="1.10.150.240">
    <property type="entry name" value="Putative phosphatase, domain 2"/>
    <property type="match status" value="1"/>
</dbReference>
<gene>
    <name evidence="1" type="ORF">FA15DRAFT_23757</name>
</gene>
<dbReference type="EMBL" id="ML210146">
    <property type="protein sequence ID" value="TFK30690.1"/>
    <property type="molecule type" value="Genomic_DNA"/>
</dbReference>
<name>A0A5C3LD50_COPMA</name>
<sequence>MGQNEVRQIVVDAILFDMDGTLIDSTPGVLKAWETFSRDYSLGDSLAIAHETHGRRLYDTLKEYCKIDEENKLQEEIDRFENEVILGGPVALPGALALLEQLNSIGAKWTIVTSASNKFAFKALERAGLPQPEVGIITSNDVVRGKPHPDPYQAGASLCKVDAENCLVVEDAVSGIKAGKAAGARVLAVCTSTTKDRLLASEVKPDDIISNLEHIKVVVTTEGHLDIKLPAATH</sequence>
<dbReference type="Gene3D" id="3.40.50.1000">
    <property type="entry name" value="HAD superfamily/HAD-like"/>
    <property type="match status" value="1"/>
</dbReference>